<keyword evidence="2" id="KW-1185">Reference proteome</keyword>
<reference evidence="1 2" key="1">
    <citation type="submission" date="2019-05" db="EMBL/GenBank/DDBJ databases">
        <title>Another draft genome of Portunus trituberculatus and its Hox gene families provides insights of decapod evolution.</title>
        <authorList>
            <person name="Jeong J.-H."/>
            <person name="Song I."/>
            <person name="Kim S."/>
            <person name="Choi T."/>
            <person name="Kim D."/>
            <person name="Ryu S."/>
            <person name="Kim W."/>
        </authorList>
    </citation>
    <scope>NUCLEOTIDE SEQUENCE [LARGE SCALE GENOMIC DNA]</scope>
    <source>
        <tissue evidence="1">Muscle</tissue>
    </source>
</reference>
<protein>
    <submittedName>
        <fullName evidence="1">Uncharacterized protein</fullName>
    </submittedName>
</protein>
<dbReference type="AlphaFoldDB" id="A0A5B7E4I9"/>
<accession>A0A5B7E4I9</accession>
<dbReference type="Proteomes" id="UP000324222">
    <property type="component" value="Unassembled WGS sequence"/>
</dbReference>
<organism evidence="1 2">
    <name type="scientific">Portunus trituberculatus</name>
    <name type="common">Swimming crab</name>
    <name type="synonym">Neptunus trituberculatus</name>
    <dbReference type="NCBI Taxonomy" id="210409"/>
    <lineage>
        <taxon>Eukaryota</taxon>
        <taxon>Metazoa</taxon>
        <taxon>Ecdysozoa</taxon>
        <taxon>Arthropoda</taxon>
        <taxon>Crustacea</taxon>
        <taxon>Multicrustacea</taxon>
        <taxon>Malacostraca</taxon>
        <taxon>Eumalacostraca</taxon>
        <taxon>Eucarida</taxon>
        <taxon>Decapoda</taxon>
        <taxon>Pleocyemata</taxon>
        <taxon>Brachyura</taxon>
        <taxon>Eubrachyura</taxon>
        <taxon>Portunoidea</taxon>
        <taxon>Portunidae</taxon>
        <taxon>Portuninae</taxon>
        <taxon>Portunus</taxon>
    </lineage>
</organism>
<evidence type="ECO:0000313" key="2">
    <source>
        <dbReference type="Proteomes" id="UP000324222"/>
    </source>
</evidence>
<dbReference type="EMBL" id="VSRR010001853">
    <property type="protein sequence ID" value="MPC28086.1"/>
    <property type="molecule type" value="Genomic_DNA"/>
</dbReference>
<gene>
    <name evidence="1" type="ORF">E2C01_021281</name>
</gene>
<proteinExistence type="predicted"/>
<name>A0A5B7E4I9_PORTR</name>
<sequence>MCEAAGERREARNHRAGAAARWQLLHVHKRTKHSSRWGMDGVDFMTDGASRGRKTANTVSIG</sequence>
<evidence type="ECO:0000313" key="1">
    <source>
        <dbReference type="EMBL" id="MPC28086.1"/>
    </source>
</evidence>
<comment type="caution">
    <text evidence="1">The sequence shown here is derived from an EMBL/GenBank/DDBJ whole genome shotgun (WGS) entry which is preliminary data.</text>
</comment>